<evidence type="ECO:0000256" key="7">
    <source>
        <dbReference type="ARBA" id="ARBA00022692"/>
    </source>
</evidence>
<dbReference type="InterPro" id="IPR036097">
    <property type="entry name" value="HisK_dim/P_sf"/>
</dbReference>
<dbReference type="CDD" id="cd00082">
    <property type="entry name" value="HisKA"/>
    <property type="match status" value="1"/>
</dbReference>
<name>A0A1H3AHC1_9BACL</name>
<evidence type="ECO:0000256" key="11">
    <source>
        <dbReference type="ARBA" id="ARBA00022989"/>
    </source>
</evidence>
<dbReference type="GO" id="GO:0005886">
    <property type="term" value="C:plasma membrane"/>
    <property type="evidence" value="ECO:0007669"/>
    <property type="project" value="UniProtKB-SubCell"/>
</dbReference>
<feature type="transmembrane region" description="Helical" evidence="15">
    <location>
        <begin position="248"/>
        <end position="270"/>
    </location>
</feature>
<evidence type="ECO:0000256" key="1">
    <source>
        <dbReference type="ARBA" id="ARBA00000085"/>
    </source>
</evidence>
<reference evidence="17 18" key="1">
    <citation type="submission" date="2016-10" db="EMBL/GenBank/DDBJ databases">
        <authorList>
            <person name="de Groot N.N."/>
        </authorList>
    </citation>
    <scope>NUCLEOTIDE SEQUENCE [LARGE SCALE GENOMIC DNA]</scope>
    <source>
        <strain evidence="17 18">DSM 45610</strain>
    </source>
</reference>
<evidence type="ECO:0000313" key="18">
    <source>
        <dbReference type="Proteomes" id="UP000198534"/>
    </source>
</evidence>
<feature type="transmembrane region" description="Helical" evidence="15">
    <location>
        <begin position="12"/>
        <end position="33"/>
    </location>
</feature>
<dbReference type="Gene3D" id="3.30.565.10">
    <property type="entry name" value="Histidine kinase-like ATPase, C-terminal domain"/>
    <property type="match status" value="1"/>
</dbReference>
<dbReference type="SMART" id="SM00388">
    <property type="entry name" value="HisKA"/>
    <property type="match status" value="1"/>
</dbReference>
<evidence type="ECO:0000259" key="16">
    <source>
        <dbReference type="PROSITE" id="PS50109"/>
    </source>
</evidence>
<dbReference type="PANTHER" id="PTHR45528">
    <property type="entry name" value="SENSOR HISTIDINE KINASE CPXA"/>
    <property type="match status" value="1"/>
</dbReference>
<keyword evidence="4" id="KW-1003">Cell membrane</keyword>
<keyword evidence="12" id="KW-0902">Two-component regulatory system</keyword>
<dbReference type="SUPFAM" id="SSF47384">
    <property type="entry name" value="Homodimeric domain of signal transducing histidine kinase"/>
    <property type="match status" value="1"/>
</dbReference>
<evidence type="ECO:0000256" key="9">
    <source>
        <dbReference type="ARBA" id="ARBA00022777"/>
    </source>
</evidence>
<keyword evidence="14" id="KW-0175">Coiled coil</keyword>
<dbReference type="Gene3D" id="1.10.287.130">
    <property type="match status" value="1"/>
</dbReference>
<dbReference type="InterPro" id="IPR003661">
    <property type="entry name" value="HisK_dim/P_dom"/>
</dbReference>
<keyword evidence="10" id="KW-0067">ATP-binding</keyword>
<sequence>MKLENRLMVKFLTGVVTLSLILIGLFLFFYYGAGMLKGGKQQPSNDPEAVMGRMASEATVSNDGRVEISSKMKEQLSRNQEWTQVLNGRGQEVMRYRAPKNVPVNYSPSDLVQLKKEMRRKGYNIHVWNKNHEKEEYTWILGRKNNYVLLRTLKDATQWKDGKIYVPTSLLRQVHKQRGWVQILDEKGREIYEFERPKDTVKNYTPGKFVYMDSSSLIYLTGKLNGKPVTWVYNHASEVNDQEKKTNLTIAALFFTSIIASLCVFVFFAYRFGRKLGEPLLLILRWIQDLSRGDYRGCIRAKYVRDPQTGQLKKRFRIYQEVMEALEKLSVQLNEVEEKRSRLDQSRDEWLAGVSHDLKTPLSTIKGYADLYAHREYRWSTAEMEHYLELVIQKTEYIQHLIEDMNITFQMKNEALSLNRERGDMKETLRMIVAEVLSEADVEESHIRLELPKDTHVMASVDPKWFKRAVINILTNAFVHNPPDTEVIVELKVETNVAPSSVDPGLRISIRDDGVGMDAKTVSTLFQRYYRGRSSINSSYGTGLGMAIAKKLIELHDGEISVRSHLNKGTEMTIELPSREIPAS</sequence>
<dbReference type="PROSITE" id="PS50109">
    <property type="entry name" value="HIS_KIN"/>
    <property type="match status" value="1"/>
</dbReference>
<dbReference type="GO" id="GO:0000155">
    <property type="term" value="F:phosphorelay sensor kinase activity"/>
    <property type="evidence" value="ECO:0007669"/>
    <property type="project" value="InterPro"/>
</dbReference>
<dbReference type="Pfam" id="PF02518">
    <property type="entry name" value="HATPase_c"/>
    <property type="match status" value="1"/>
</dbReference>
<proteinExistence type="predicted"/>
<dbReference type="STRING" id="1048340.SAMN05444487_11387"/>
<dbReference type="SUPFAM" id="SSF55874">
    <property type="entry name" value="ATPase domain of HSP90 chaperone/DNA topoisomerase II/histidine kinase"/>
    <property type="match status" value="1"/>
</dbReference>
<dbReference type="EMBL" id="FNNQ01000013">
    <property type="protein sequence ID" value="SDX29076.1"/>
    <property type="molecule type" value="Genomic_DNA"/>
</dbReference>
<keyword evidence="7 15" id="KW-0812">Transmembrane</keyword>
<evidence type="ECO:0000256" key="3">
    <source>
        <dbReference type="ARBA" id="ARBA00012438"/>
    </source>
</evidence>
<accession>A0A1H3AHC1</accession>
<evidence type="ECO:0000256" key="6">
    <source>
        <dbReference type="ARBA" id="ARBA00022679"/>
    </source>
</evidence>
<organism evidence="17 18">
    <name type="scientific">Marininema mesophilum</name>
    <dbReference type="NCBI Taxonomy" id="1048340"/>
    <lineage>
        <taxon>Bacteria</taxon>
        <taxon>Bacillati</taxon>
        <taxon>Bacillota</taxon>
        <taxon>Bacilli</taxon>
        <taxon>Bacillales</taxon>
        <taxon>Thermoactinomycetaceae</taxon>
        <taxon>Marininema</taxon>
    </lineage>
</organism>
<keyword evidence="18" id="KW-1185">Reference proteome</keyword>
<evidence type="ECO:0000256" key="8">
    <source>
        <dbReference type="ARBA" id="ARBA00022741"/>
    </source>
</evidence>
<evidence type="ECO:0000313" key="17">
    <source>
        <dbReference type="EMBL" id="SDX29076.1"/>
    </source>
</evidence>
<evidence type="ECO:0000256" key="15">
    <source>
        <dbReference type="SAM" id="Phobius"/>
    </source>
</evidence>
<protein>
    <recommendedName>
        <fullName evidence="3">histidine kinase</fullName>
        <ecNumber evidence="3">2.7.13.3</ecNumber>
    </recommendedName>
</protein>
<keyword evidence="6" id="KW-0808">Transferase</keyword>
<comment type="catalytic activity">
    <reaction evidence="1">
        <text>ATP + protein L-histidine = ADP + protein N-phospho-L-histidine.</text>
        <dbReference type="EC" id="2.7.13.3"/>
    </reaction>
</comment>
<dbReference type="SMART" id="SM00387">
    <property type="entry name" value="HATPase_c"/>
    <property type="match status" value="1"/>
</dbReference>
<keyword evidence="13 15" id="KW-0472">Membrane</keyword>
<evidence type="ECO:0000256" key="2">
    <source>
        <dbReference type="ARBA" id="ARBA00004651"/>
    </source>
</evidence>
<evidence type="ECO:0000256" key="4">
    <source>
        <dbReference type="ARBA" id="ARBA00022475"/>
    </source>
</evidence>
<evidence type="ECO:0000256" key="14">
    <source>
        <dbReference type="SAM" id="Coils"/>
    </source>
</evidence>
<evidence type="ECO:0000256" key="10">
    <source>
        <dbReference type="ARBA" id="ARBA00022840"/>
    </source>
</evidence>
<dbReference type="AlphaFoldDB" id="A0A1H3AHC1"/>
<feature type="domain" description="Histidine kinase" evidence="16">
    <location>
        <begin position="353"/>
        <end position="580"/>
    </location>
</feature>
<dbReference type="InterPro" id="IPR005467">
    <property type="entry name" value="His_kinase_dom"/>
</dbReference>
<dbReference type="PANTHER" id="PTHR45528:SF1">
    <property type="entry name" value="SENSOR HISTIDINE KINASE CPXA"/>
    <property type="match status" value="1"/>
</dbReference>
<keyword evidence="5" id="KW-0597">Phosphoprotein</keyword>
<evidence type="ECO:0000256" key="12">
    <source>
        <dbReference type="ARBA" id="ARBA00023012"/>
    </source>
</evidence>
<evidence type="ECO:0000256" key="13">
    <source>
        <dbReference type="ARBA" id="ARBA00023136"/>
    </source>
</evidence>
<keyword evidence="11 15" id="KW-1133">Transmembrane helix</keyword>
<dbReference type="EC" id="2.7.13.3" evidence="3"/>
<gene>
    <name evidence="17" type="ORF">SAMN05444487_11387</name>
</gene>
<keyword evidence="8" id="KW-0547">Nucleotide-binding</keyword>
<comment type="subcellular location">
    <subcellularLocation>
        <location evidence="2">Cell membrane</location>
        <topology evidence="2">Multi-pass membrane protein</topology>
    </subcellularLocation>
</comment>
<dbReference type="PRINTS" id="PR00344">
    <property type="entry name" value="BCTRLSENSOR"/>
</dbReference>
<dbReference type="Pfam" id="PF00512">
    <property type="entry name" value="HisKA"/>
    <property type="match status" value="1"/>
</dbReference>
<dbReference type="InterPro" id="IPR004358">
    <property type="entry name" value="Sig_transdc_His_kin-like_C"/>
</dbReference>
<dbReference type="RefSeq" id="WP_091741659.1">
    <property type="nucleotide sequence ID" value="NZ_FNNQ01000013.1"/>
</dbReference>
<feature type="coiled-coil region" evidence="14">
    <location>
        <begin position="319"/>
        <end position="349"/>
    </location>
</feature>
<dbReference type="InterPro" id="IPR003594">
    <property type="entry name" value="HATPase_dom"/>
</dbReference>
<evidence type="ECO:0000256" key="5">
    <source>
        <dbReference type="ARBA" id="ARBA00022553"/>
    </source>
</evidence>
<dbReference type="InterPro" id="IPR036890">
    <property type="entry name" value="HATPase_C_sf"/>
</dbReference>
<dbReference type="OrthoDB" id="368131at2"/>
<dbReference type="GO" id="GO:0005524">
    <property type="term" value="F:ATP binding"/>
    <property type="evidence" value="ECO:0007669"/>
    <property type="project" value="UniProtKB-KW"/>
</dbReference>
<keyword evidence="9 17" id="KW-0418">Kinase</keyword>
<dbReference type="InterPro" id="IPR050398">
    <property type="entry name" value="HssS/ArlS-like"/>
</dbReference>
<dbReference type="Proteomes" id="UP000198534">
    <property type="component" value="Unassembled WGS sequence"/>
</dbReference>